<comment type="subcellular location">
    <subcellularLocation>
        <location evidence="1">Cell membrane</location>
        <topology evidence="1">Multi-pass membrane protein</topology>
    </subcellularLocation>
</comment>
<evidence type="ECO:0000256" key="2">
    <source>
        <dbReference type="ARBA" id="ARBA00022475"/>
    </source>
</evidence>
<name>A0ABU1K6H2_9FLAO</name>
<evidence type="ECO:0000313" key="8">
    <source>
        <dbReference type="Proteomes" id="UP001257659"/>
    </source>
</evidence>
<dbReference type="Pfam" id="PF01943">
    <property type="entry name" value="Polysacc_synt"/>
    <property type="match status" value="1"/>
</dbReference>
<keyword evidence="3 6" id="KW-0812">Transmembrane</keyword>
<feature type="transmembrane region" description="Helical" evidence="6">
    <location>
        <begin position="280"/>
        <end position="304"/>
    </location>
</feature>
<feature type="transmembrane region" description="Helical" evidence="6">
    <location>
        <begin position="62"/>
        <end position="86"/>
    </location>
</feature>
<protein>
    <submittedName>
        <fullName evidence="7">PST family polysaccharide transporter</fullName>
    </submittedName>
</protein>
<feature type="transmembrane region" description="Helical" evidence="6">
    <location>
        <begin position="240"/>
        <end position="259"/>
    </location>
</feature>
<keyword evidence="2" id="KW-1003">Cell membrane</keyword>
<evidence type="ECO:0000256" key="3">
    <source>
        <dbReference type="ARBA" id="ARBA00022692"/>
    </source>
</evidence>
<feature type="transmembrane region" description="Helical" evidence="6">
    <location>
        <begin position="157"/>
        <end position="178"/>
    </location>
</feature>
<feature type="transmembrane region" description="Helical" evidence="6">
    <location>
        <begin position="343"/>
        <end position="362"/>
    </location>
</feature>
<dbReference type="InterPro" id="IPR050833">
    <property type="entry name" value="Poly_Biosynth_Transport"/>
</dbReference>
<reference evidence="7 8" key="1">
    <citation type="submission" date="2023-07" db="EMBL/GenBank/DDBJ databases">
        <title>Genomic Encyclopedia of Type Strains, Phase IV (KMG-IV): sequencing the most valuable type-strain genomes for metagenomic binning, comparative biology and taxonomic classification.</title>
        <authorList>
            <person name="Goeker M."/>
        </authorList>
    </citation>
    <scope>NUCLEOTIDE SEQUENCE [LARGE SCALE GENOMIC DNA]</scope>
    <source>
        <strain evidence="7 8">DSM 102814</strain>
    </source>
</reference>
<comment type="caution">
    <text evidence="7">The sequence shown here is derived from an EMBL/GenBank/DDBJ whole genome shotgun (WGS) entry which is preliminary data.</text>
</comment>
<evidence type="ECO:0000256" key="1">
    <source>
        <dbReference type="ARBA" id="ARBA00004651"/>
    </source>
</evidence>
<evidence type="ECO:0000313" key="7">
    <source>
        <dbReference type="EMBL" id="MDR6301208.1"/>
    </source>
</evidence>
<dbReference type="CDD" id="cd13125">
    <property type="entry name" value="MATE_like_10"/>
    <property type="match status" value="1"/>
</dbReference>
<organism evidence="7 8">
    <name type="scientific">Mesonia maritima</name>
    <dbReference type="NCBI Taxonomy" id="1793873"/>
    <lineage>
        <taxon>Bacteria</taxon>
        <taxon>Pseudomonadati</taxon>
        <taxon>Bacteroidota</taxon>
        <taxon>Flavobacteriia</taxon>
        <taxon>Flavobacteriales</taxon>
        <taxon>Flavobacteriaceae</taxon>
        <taxon>Mesonia</taxon>
    </lineage>
</organism>
<evidence type="ECO:0000256" key="4">
    <source>
        <dbReference type="ARBA" id="ARBA00022989"/>
    </source>
</evidence>
<proteinExistence type="predicted"/>
<dbReference type="PANTHER" id="PTHR30250">
    <property type="entry name" value="PST FAMILY PREDICTED COLANIC ACID TRANSPORTER"/>
    <property type="match status" value="1"/>
</dbReference>
<dbReference type="Proteomes" id="UP001257659">
    <property type="component" value="Unassembled WGS sequence"/>
</dbReference>
<gene>
    <name evidence="7" type="ORF">GGR31_001859</name>
</gene>
<feature type="transmembrane region" description="Helical" evidence="6">
    <location>
        <begin position="310"/>
        <end position="331"/>
    </location>
</feature>
<feature type="transmembrane region" description="Helical" evidence="6">
    <location>
        <begin position="199"/>
        <end position="220"/>
    </location>
</feature>
<keyword evidence="4 6" id="KW-1133">Transmembrane helix</keyword>
<dbReference type="InterPro" id="IPR044550">
    <property type="entry name" value="WzxE"/>
</dbReference>
<dbReference type="EMBL" id="JAVDQA010000005">
    <property type="protein sequence ID" value="MDR6301208.1"/>
    <property type="molecule type" value="Genomic_DNA"/>
</dbReference>
<keyword evidence="5 6" id="KW-0472">Membrane</keyword>
<dbReference type="PANTHER" id="PTHR30250:SF30">
    <property type="entry name" value="LIPID III FLIPPASE"/>
    <property type="match status" value="1"/>
</dbReference>
<feature type="transmembrane region" description="Helical" evidence="6">
    <location>
        <begin position="368"/>
        <end position="390"/>
    </location>
</feature>
<evidence type="ECO:0000256" key="5">
    <source>
        <dbReference type="ARBA" id="ARBA00023136"/>
    </source>
</evidence>
<keyword evidence="8" id="KW-1185">Reference proteome</keyword>
<dbReference type="InterPro" id="IPR002797">
    <property type="entry name" value="Polysacc_synth"/>
</dbReference>
<sequence length="401" mass="46073">MALGLVTNNFIARFAGAEGFAIIGQLKDFLKISLSLGQLGFDKGIIKYTSVHKNSNKKLANYLSTIFISQLAIAGFIALITIIFNQELLTYLTGLKNYYNYFVLIGLSILPMVFYTSGMSVLNGLHEIKKFTLISIVANIIGSTVAILLIYKYELKGVLINLALFQFINFSIFILFVLRKPFKTNWFKNKFHKKEFRDLTRFSLMSICGVLVLSITLIAIRKYLTTYLGLEYTGYWEGLWRLSTIFTTMLTSAFGFYLLPTFSKLYTKHLRKEIFNIWKLTIPISILAGILLIILREFVITLVYTKEFLIISSLLIFQVLGDIIKINSWILGNLILAKVHVKTFISVQICWSVVFFTLSIVLTQQLGFIGIAVAYLITYLLHFIFMNLYFRKLLWRKLPRI</sequence>
<feature type="transmembrane region" description="Helical" evidence="6">
    <location>
        <begin position="98"/>
        <end position="119"/>
    </location>
</feature>
<accession>A0ABU1K6H2</accession>
<feature type="transmembrane region" description="Helical" evidence="6">
    <location>
        <begin position="131"/>
        <end position="151"/>
    </location>
</feature>
<evidence type="ECO:0000256" key="6">
    <source>
        <dbReference type="SAM" id="Phobius"/>
    </source>
</evidence>